<feature type="compositionally biased region" description="Basic and acidic residues" evidence="6">
    <location>
        <begin position="280"/>
        <end position="293"/>
    </location>
</feature>
<proteinExistence type="inferred from homology"/>
<feature type="compositionally biased region" description="Basic residues" evidence="6">
    <location>
        <begin position="25"/>
        <end position="36"/>
    </location>
</feature>
<dbReference type="Pfam" id="PF10177">
    <property type="entry name" value="DUF2371"/>
    <property type="match status" value="1"/>
</dbReference>
<sequence length="488" mass="50867">MIATGGLLRISARKQDPLHPPSQGPKRKRKAKKRRKNDVVVVKGKLKLCSISGLIALCGILVLLVGIALAVVGYWPKANGTHREGGKQLLPTGSGHRNESKSHLEAQGSINSSSGGTTRSTPPAPVPAPSSSSSSPSVGFFFRVFSSYLNSDKLKVFGPLIMGIGIFLFICANAVLHENRDKKTKIINLRDLYSTVIDVHSLRAKDLAAAVYSIYRERAGVAAAQGHRSPTPRSAPGSWGRQSTASSLVGSSLSAFALLPLPGDRDAAGASASDCGPKQSGERGSPELPRDELDQSLTDLGAPGGAEQPESTGAGRSSGLPGGRLPRTGRSAAPRRRSTSGLPDARAPPSPEPPPSPGAAELDASPSAKSASPSPPLQLQDLLLARRSSQSSQSEEPSSSNKGYTQLRETGTSSESVVDAGARESQEDVGTGAPGVERSAPEEPSAKPPTTEPPQPLHRQFTNKEKLFLISGSHAPGAEDGELESTNI</sequence>
<dbReference type="Proteomes" id="UP000694863">
    <property type="component" value="Unplaced"/>
</dbReference>
<reference evidence="9" key="1">
    <citation type="submission" date="2025-08" db="UniProtKB">
        <authorList>
            <consortium name="RefSeq"/>
        </authorList>
    </citation>
    <scope>IDENTIFICATION</scope>
</reference>
<keyword evidence="3 7" id="KW-0812">Transmembrane</keyword>
<feature type="region of interest" description="Disordered" evidence="6">
    <location>
        <begin position="266"/>
        <end position="488"/>
    </location>
</feature>
<feature type="compositionally biased region" description="Pro residues" evidence="6">
    <location>
        <begin position="346"/>
        <end position="357"/>
    </location>
</feature>
<protein>
    <submittedName>
        <fullName evidence="9">Transmembrane protein 200C</fullName>
    </submittedName>
</protein>
<accession>A0ABM0IM02</accession>
<evidence type="ECO:0000313" key="9">
    <source>
        <dbReference type="RefSeq" id="XP_004703112.1"/>
    </source>
</evidence>
<gene>
    <name evidence="9" type="primary">TMEM200C</name>
</gene>
<evidence type="ECO:0000313" key="8">
    <source>
        <dbReference type="Proteomes" id="UP000694863"/>
    </source>
</evidence>
<keyword evidence="5 7" id="KW-0472">Membrane</keyword>
<feature type="region of interest" description="Disordered" evidence="6">
    <location>
        <begin position="13"/>
        <end position="37"/>
    </location>
</feature>
<dbReference type="PANTHER" id="PTHR31815">
    <property type="entry name" value="AGAP005329-PA"/>
    <property type="match status" value="1"/>
</dbReference>
<feature type="compositionally biased region" description="Pro residues" evidence="6">
    <location>
        <begin position="446"/>
        <end position="456"/>
    </location>
</feature>
<feature type="compositionally biased region" description="Polar residues" evidence="6">
    <location>
        <begin position="401"/>
        <end position="416"/>
    </location>
</feature>
<dbReference type="InterPro" id="IPR018787">
    <property type="entry name" value="DUF2371_TMEM200"/>
</dbReference>
<evidence type="ECO:0000256" key="7">
    <source>
        <dbReference type="SAM" id="Phobius"/>
    </source>
</evidence>
<dbReference type="GeneID" id="101645937"/>
<evidence type="ECO:0000256" key="2">
    <source>
        <dbReference type="ARBA" id="ARBA00005308"/>
    </source>
</evidence>
<evidence type="ECO:0000256" key="5">
    <source>
        <dbReference type="ARBA" id="ARBA00023136"/>
    </source>
</evidence>
<evidence type="ECO:0000256" key="4">
    <source>
        <dbReference type="ARBA" id="ARBA00022989"/>
    </source>
</evidence>
<name>A0ABM0IM02_ECHTE</name>
<feature type="region of interest" description="Disordered" evidence="6">
    <location>
        <begin position="81"/>
        <end position="135"/>
    </location>
</feature>
<evidence type="ECO:0000256" key="1">
    <source>
        <dbReference type="ARBA" id="ARBA00004141"/>
    </source>
</evidence>
<comment type="subcellular location">
    <subcellularLocation>
        <location evidence="1">Membrane</location>
        <topology evidence="1">Multi-pass membrane protein</topology>
    </subcellularLocation>
</comment>
<evidence type="ECO:0000256" key="3">
    <source>
        <dbReference type="ARBA" id="ARBA00022692"/>
    </source>
</evidence>
<feature type="transmembrane region" description="Helical" evidence="7">
    <location>
        <begin position="53"/>
        <end position="75"/>
    </location>
</feature>
<feature type="transmembrane region" description="Helical" evidence="7">
    <location>
        <begin position="156"/>
        <end position="176"/>
    </location>
</feature>
<evidence type="ECO:0000256" key="6">
    <source>
        <dbReference type="SAM" id="MobiDB-lite"/>
    </source>
</evidence>
<comment type="similarity">
    <text evidence="2">Belongs to the TMEM200 family.</text>
</comment>
<keyword evidence="8" id="KW-1185">Reference proteome</keyword>
<organism evidence="8 9">
    <name type="scientific">Echinops telfairi</name>
    <name type="common">Lesser hedgehog tenrec</name>
    <dbReference type="NCBI Taxonomy" id="9371"/>
    <lineage>
        <taxon>Eukaryota</taxon>
        <taxon>Metazoa</taxon>
        <taxon>Chordata</taxon>
        <taxon>Craniata</taxon>
        <taxon>Vertebrata</taxon>
        <taxon>Euteleostomi</taxon>
        <taxon>Mammalia</taxon>
        <taxon>Eutheria</taxon>
        <taxon>Afrotheria</taxon>
        <taxon>Tenrecidae</taxon>
        <taxon>Tenrecinae</taxon>
        <taxon>Echinops</taxon>
    </lineage>
</organism>
<dbReference type="PANTHER" id="PTHR31815:SF2">
    <property type="entry name" value="TRANSMEMBRANE PROTEIN 200C"/>
    <property type="match status" value="1"/>
</dbReference>
<feature type="compositionally biased region" description="Low complexity" evidence="6">
    <location>
        <begin position="358"/>
        <end position="400"/>
    </location>
</feature>
<keyword evidence="4 7" id="KW-1133">Transmembrane helix</keyword>
<feature type="compositionally biased region" description="Low complexity" evidence="6">
    <location>
        <begin position="108"/>
        <end position="121"/>
    </location>
</feature>
<feature type="compositionally biased region" description="Acidic residues" evidence="6">
    <location>
        <begin position="479"/>
        <end position="488"/>
    </location>
</feature>
<feature type="region of interest" description="Disordered" evidence="6">
    <location>
        <begin position="222"/>
        <end position="243"/>
    </location>
</feature>
<dbReference type="RefSeq" id="XP_004703112.1">
    <property type="nucleotide sequence ID" value="XM_004703055.2"/>
</dbReference>